<keyword evidence="2" id="KW-1185">Reference proteome</keyword>
<proteinExistence type="predicted"/>
<accession>A0A4C1W4N0</accession>
<organism evidence="1 2">
    <name type="scientific">Eumeta variegata</name>
    <name type="common">Bagworm moth</name>
    <name type="synonym">Eumeta japonica</name>
    <dbReference type="NCBI Taxonomy" id="151549"/>
    <lineage>
        <taxon>Eukaryota</taxon>
        <taxon>Metazoa</taxon>
        <taxon>Ecdysozoa</taxon>
        <taxon>Arthropoda</taxon>
        <taxon>Hexapoda</taxon>
        <taxon>Insecta</taxon>
        <taxon>Pterygota</taxon>
        <taxon>Neoptera</taxon>
        <taxon>Endopterygota</taxon>
        <taxon>Lepidoptera</taxon>
        <taxon>Glossata</taxon>
        <taxon>Ditrysia</taxon>
        <taxon>Tineoidea</taxon>
        <taxon>Psychidae</taxon>
        <taxon>Oiketicinae</taxon>
        <taxon>Eumeta</taxon>
    </lineage>
</organism>
<comment type="caution">
    <text evidence="1">The sequence shown here is derived from an EMBL/GenBank/DDBJ whole genome shotgun (WGS) entry which is preliminary data.</text>
</comment>
<evidence type="ECO:0000313" key="2">
    <source>
        <dbReference type="Proteomes" id="UP000299102"/>
    </source>
</evidence>
<reference evidence="1 2" key="1">
    <citation type="journal article" date="2019" name="Commun. Biol.">
        <title>The bagworm genome reveals a unique fibroin gene that provides high tensile strength.</title>
        <authorList>
            <person name="Kono N."/>
            <person name="Nakamura H."/>
            <person name="Ohtoshi R."/>
            <person name="Tomita M."/>
            <person name="Numata K."/>
            <person name="Arakawa K."/>
        </authorList>
    </citation>
    <scope>NUCLEOTIDE SEQUENCE [LARGE SCALE GENOMIC DNA]</scope>
</reference>
<dbReference type="Proteomes" id="UP000299102">
    <property type="component" value="Unassembled WGS sequence"/>
</dbReference>
<evidence type="ECO:0000313" key="1">
    <source>
        <dbReference type="EMBL" id="GBP46486.1"/>
    </source>
</evidence>
<sequence length="99" mass="11439">MHFPEEIDCTDTLNPPRYPTPVCSIIGKTVGRRARTPSDKIHYDNECTGGGTVKLESHEIKETLHIRIGSRDRLHLREKRTANRRINFGFEFGARLNRH</sequence>
<protein>
    <submittedName>
        <fullName evidence="1">Uncharacterized protein</fullName>
    </submittedName>
</protein>
<dbReference type="EMBL" id="BGZK01000484">
    <property type="protein sequence ID" value="GBP46486.1"/>
    <property type="molecule type" value="Genomic_DNA"/>
</dbReference>
<dbReference type="AlphaFoldDB" id="A0A4C1W4N0"/>
<gene>
    <name evidence="1" type="ORF">EVAR_28066_1</name>
</gene>
<name>A0A4C1W4N0_EUMVA</name>